<dbReference type="EMBL" id="PQFF01000155">
    <property type="protein sequence ID" value="RHZ78355.1"/>
    <property type="molecule type" value="Genomic_DNA"/>
</dbReference>
<protein>
    <submittedName>
        <fullName evidence="1">Uncharacterized protein</fullName>
    </submittedName>
</protein>
<dbReference type="Proteomes" id="UP000266861">
    <property type="component" value="Unassembled WGS sequence"/>
</dbReference>
<gene>
    <name evidence="1" type="ORF">Glove_165g137</name>
</gene>
<reference evidence="1 2" key="1">
    <citation type="submission" date="2018-08" db="EMBL/GenBank/DDBJ databases">
        <title>Genome and evolution of the arbuscular mycorrhizal fungus Diversispora epigaea (formerly Glomus versiforme) and its bacterial endosymbionts.</title>
        <authorList>
            <person name="Sun X."/>
            <person name="Fei Z."/>
            <person name="Harrison M."/>
        </authorList>
    </citation>
    <scope>NUCLEOTIDE SEQUENCE [LARGE SCALE GENOMIC DNA]</scope>
    <source>
        <strain evidence="1 2">IT104</strain>
    </source>
</reference>
<evidence type="ECO:0000313" key="2">
    <source>
        <dbReference type="Proteomes" id="UP000266861"/>
    </source>
</evidence>
<evidence type="ECO:0000313" key="1">
    <source>
        <dbReference type="EMBL" id="RHZ78355.1"/>
    </source>
</evidence>
<organism evidence="1 2">
    <name type="scientific">Diversispora epigaea</name>
    <dbReference type="NCBI Taxonomy" id="1348612"/>
    <lineage>
        <taxon>Eukaryota</taxon>
        <taxon>Fungi</taxon>
        <taxon>Fungi incertae sedis</taxon>
        <taxon>Mucoromycota</taxon>
        <taxon>Glomeromycotina</taxon>
        <taxon>Glomeromycetes</taxon>
        <taxon>Diversisporales</taxon>
        <taxon>Diversisporaceae</taxon>
        <taxon>Diversispora</taxon>
    </lineage>
</organism>
<dbReference type="AlphaFoldDB" id="A0A397IQX5"/>
<keyword evidence="2" id="KW-1185">Reference proteome</keyword>
<comment type="caution">
    <text evidence="1">The sequence shown here is derived from an EMBL/GenBank/DDBJ whole genome shotgun (WGS) entry which is preliminary data.</text>
</comment>
<accession>A0A397IQX5</accession>
<proteinExistence type="predicted"/>
<sequence length="52" mass="5707">MARTNEESLLKFGHQINPIPFLNTPIDPLTPKDEYKTAIAAAKAPINTSTEP</sequence>
<name>A0A397IQX5_9GLOM</name>